<proteinExistence type="predicted"/>
<dbReference type="EMBL" id="HBGW01053600">
    <property type="protein sequence ID" value="CAD9589292.1"/>
    <property type="molecule type" value="Transcribed_RNA"/>
</dbReference>
<dbReference type="SMART" id="SM00185">
    <property type="entry name" value="ARM"/>
    <property type="match status" value="3"/>
</dbReference>
<dbReference type="PANTHER" id="PTHR15599:SF1">
    <property type="entry name" value="RADIAL SPOKE HEAD 14 HOMOLOG"/>
    <property type="match status" value="1"/>
</dbReference>
<dbReference type="InterPro" id="IPR011989">
    <property type="entry name" value="ARM-like"/>
</dbReference>
<reference evidence="1" key="1">
    <citation type="submission" date="2021-01" db="EMBL/GenBank/DDBJ databases">
        <authorList>
            <person name="Corre E."/>
            <person name="Pelletier E."/>
            <person name="Niang G."/>
            <person name="Scheremetjew M."/>
            <person name="Finn R."/>
            <person name="Kale V."/>
            <person name="Holt S."/>
            <person name="Cochrane G."/>
            <person name="Meng A."/>
            <person name="Brown T."/>
            <person name="Cohen L."/>
        </authorList>
    </citation>
    <scope>NUCLEOTIDE SEQUENCE</scope>
    <source>
        <strain evidence="1">RCC3387</strain>
    </source>
</reference>
<gene>
    <name evidence="1" type="ORF">BRAN1462_LOCUS33993</name>
</gene>
<dbReference type="Gene3D" id="1.25.10.10">
    <property type="entry name" value="Leucine-rich Repeat Variant"/>
    <property type="match status" value="2"/>
</dbReference>
<evidence type="ECO:0008006" key="2">
    <source>
        <dbReference type="Google" id="ProtNLM"/>
    </source>
</evidence>
<dbReference type="SUPFAM" id="SSF48371">
    <property type="entry name" value="ARM repeat"/>
    <property type="match status" value="1"/>
</dbReference>
<dbReference type="PANTHER" id="PTHR15599">
    <property type="entry name" value="RTDR1"/>
    <property type="match status" value="1"/>
</dbReference>
<organism evidence="1">
    <name type="scientific">Zooxanthella nutricula</name>
    <dbReference type="NCBI Taxonomy" id="1333877"/>
    <lineage>
        <taxon>Eukaryota</taxon>
        <taxon>Sar</taxon>
        <taxon>Alveolata</taxon>
        <taxon>Dinophyceae</taxon>
        <taxon>Peridiniales</taxon>
        <taxon>Peridiniales incertae sedis</taxon>
        <taxon>Zooxanthella</taxon>
    </lineage>
</organism>
<dbReference type="AlphaFoldDB" id="A0A7S2PBY5"/>
<evidence type="ECO:0000313" key="1">
    <source>
        <dbReference type="EMBL" id="CAD9589292.1"/>
    </source>
</evidence>
<accession>A0A7S2PBY5</accession>
<dbReference type="InterPro" id="IPR016024">
    <property type="entry name" value="ARM-type_fold"/>
</dbReference>
<dbReference type="InterPro" id="IPR042856">
    <property type="entry name" value="RSP14"/>
</dbReference>
<protein>
    <recommendedName>
        <fullName evidence="2">Armadillo repeat-containing protein 8</fullName>
    </recommendedName>
</protein>
<sequence>MAAPEVQHLQSYRRHITSEFLKDRYPYLEDINAHLKPDDVAMAFGDRLYPRLVEQLKSPGMPAEKLCEALRTICDLCSNQENKSQAIASDAVAAATNLLAHGSVDVQRDAARAIGGLAYLIGGRFQMPMGNTQMSKAEIGTFGAGPTLPRLAKLLFHCNDELVKMNVAQAFKSVTVFRDGCQQVVDQGSVRSIAQYLCATLPDLPPSEPLSLCLLYLLQTLAAVTMYASGGMNDLFGVGLIERIVGFLAVVPQDGKLVGASAEDSVEILRQALRVLWHCGNDPRGRKEFLKAAGVKVATQYLVAGDAKVREAAVCALNVASLETQGKKDILQHSPVGLAALLHSGDSETPYLHETCVQLVRSASELPAFRFAFARRIVESSWLLEKIYGTCALAAISPLLRPEEDLATRRQALQVAAYFLTTKMDGDLIKVPPVCSLDDNQSPMDFALEDCVDILHDLVGLLQDAREPATMCLKAMCSAARPREELAALVSTGKLVVPEASRKDIAALTGVC</sequence>
<dbReference type="InterPro" id="IPR000225">
    <property type="entry name" value="Armadillo"/>
</dbReference>
<name>A0A7S2PBY5_9DINO</name>